<feature type="non-terminal residue" evidence="1">
    <location>
        <position position="1"/>
    </location>
</feature>
<dbReference type="AlphaFoldDB" id="A0A382XW03"/>
<name>A0A382XW03_9ZZZZ</name>
<proteinExistence type="predicted"/>
<reference evidence="1" key="1">
    <citation type="submission" date="2018-05" db="EMBL/GenBank/DDBJ databases">
        <authorList>
            <person name="Lanie J.A."/>
            <person name="Ng W.-L."/>
            <person name="Kazmierczak K.M."/>
            <person name="Andrzejewski T.M."/>
            <person name="Davidsen T.M."/>
            <person name="Wayne K.J."/>
            <person name="Tettelin H."/>
            <person name="Glass J.I."/>
            <person name="Rusch D."/>
            <person name="Podicherti R."/>
            <person name="Tsui H.-C.T."/>
            <person name="Winkler M.E."/>
        </authorList>
    </citation>
    <scope>NUCLEOTIDE SEQUENCE</scope>
</reference>
<gene>
    <name evidence="1" type="ORF">METZ01_LOCUS427894</name>
</gene>
<dbReference type="EMBL" id="UINC01170810">
    <property type="protein sequence ID" value="SVD75040.1"/>
    <property type="molecule type" value="Genomic_DNA"/>
</dbReference>
<evidence type="ECO:0000313" key="1">
    <source>
        <dbReference type="EMBL" id="SVD75040.1"/>
    </source>
</evidence>
<accession>A0A382XW03</accession>
<sequence length="27" mass="3131">FLTGVKDSDYDYVRKMFGTIGNLQFSK</sequence>
<protein>
    <submittedName>
        <fullName evidence="1">Uncharacterized protein</fullName>
    </submittedName>
</protein>
<organism evidence="1">
    <name type="scientific">marine metagenome</name>
    <dbReference type="NCBI Taxonomy" id="408172"/>
    <lineage>
        <taxon>unclassified sequences</taxon>
        <taxon>metagenomes</taxon>
        <taxon>ecological metagenomes</taxon>
    </lineage>
</organism>